<evidence type="ECO:0000259" key="4">
    <source>
        <dbReference type="Pfam" id="PF18972"/>
    </source>
</evidence>
<dbReference type="Gene3D" id="1.25.40.10">
    <property type="entry name" value="Tetratricopeptide repeat domain"/>
    <property type="match status" value="1"/>
</dbReference>
<dbReference type="CDD" id="cd21380">
    <property type="entry name" value="CTWD_Cns1"/>
    <property type="match status" value="1"/>
</dbReference>
<keyword evidence="1" id="KW-0677">Repeat</keyword>
<evidence type="ECO:0000256" key="2">
    <source>
        <dbReference type="ARBA" id="ARBA00022803"/>
    </source>
</evidence>
<keyword evidence="6" id="KW-1185">Reference proteome</keyword>
<protein>
    <recommendedName>
        <fullName evidence="4">Cns1/TTC4 wheel domain-containing protein</fullName>
    </recommendedName>
</protein>
<keyword evidence="3" id="KW-0175">Coiled coil</keyword>
<dbReference type="PANTHER" id="PTHR46035:SF1">
    <property type="entry name" value="TETRATRICOPEPTIDE REPEAT PROTEIN 4"/>
    <property type="match status" value="1"/>
</dbReference>
<dbReference type="GO" id="GO:0005829">
    <property type="term" value="C:cytosol"/>
    <property type="evidence" value="ECO:0007669"/>
    <property type="project" value="TreeGrafter"/>
</dbReference>
<dbReference type="SUPFAM" id="SSF48452">
    <property type="entry name" value="TPR-like"/>
    <property type="match status" value="1"/>
</dbReference>
<dbReference type="GO" id="GO:0051879">
    <property type="term" value="F:Hsp90 protein binding"/>
    <property type="evidence" value="ECO:0007669"/>
    <property type="project" value="InterPro"/>
</dbReference>
<dbReference type="SMART" id="SM00696">
    <property type="entry name" value="DM9"/>
    <property type="match status" value="1"/>
</dbReference>
<evidence type="ECO:0000313" key="5">
    <source>
        <dbReference type="EMBL" id="KAK0167841.1"/>
    </source>
</evidence>
<dbReference type="PANTHER" id="PTHR46035">
    <property type="entry name" value="TETRATRICOPEPTIDE REPEAT PROTEIN 4"/>
    <property type="match status" value="1"/>
</dbReference>
<keyword evidence="2" id="KW-0802">TPR repeat</keyword>
<dbReference type="GO" id="GO:0006457">
    <property type="term" value="P:protein folding"/>
    <property type="evidence" value="ECO:0007669"/>
    <property type="project" value="TreeGrafter"/>
</dbReference>
<dbReference type="AlphaFoldDB" id="A0AA39FE73"/>
<organism evidence="5 6">
    <name type="scientific">Microctonus hyperodae</name>
    <name type="common">Parasitoid wasp</name>
    <dbReference type="NCBI Taxonomy" id="165561"/>
    <lineage>
        <taxon>Eukaryota</taxon>
        <taxon>Metazoa</taxon>
        <taxon>Ecdysozoa</taxon>
        <taxon>Arthropoda</taxon>
        <taxon>Hexapoda</taxon>
        <taxon>Insecta</taxon>
        <taxon>Pterygota</taxon>
        <taxon>Neoptera</taxon>
        <taxon>Endopterygota</taxon>
        <taxon>Hymenoptera</taxon>
        <taxon>Apocrita</taxon>
        <taxon>Ichneumonoidea</taxon>
        <taxon>Braconidae</taxon>
        <taxon>Euphorinae</taxon>
        <taxon>Microctonus</taxon>
    </lineage>
</organism>
<evidence type="ECO:0000256" key="1">
    <source>
        <dbReference type="ARBA" id="ARBA00022737"/>
    </source>
</evidence>
<dbReference type="Pfam" id="PF18972">
    <property type="entry name" value="Wheel"/>
    <property type="match status" value="1"/>
</dbReference>
<dbReference type="InterPro" id="IPR044059">
    <property type="entry name" value="Csn1/TTC4_wheel"/>
</dbReference>
<evidence type="ECO:0000313" key="6">
    <source>
        <dbReference type="Proteomes" id="UP001168972"/>
    </source>
</evidence>
<dbReference type="GO" id="GO:0030544">
    <property type="term" value="F:Hsp70 protein binding"/>
    <property type="evidence" value="ECO:0007669"/>
    <property type="project" value="TreeGrafter"/>
</dbReference>
<dbReference type="Pfam" id="PF11901">
    <property type="entry name" value="DM9"/>
    <property type="match status" value="1"/>
</dbReference>
<evidence type="ECO:0000256" key="3">
    <source>
        <dbReference type="SAM" id="Coils"/>
    </source>
</evidence>
<gene>
    <name evidence="5" type="ORF">PV327_001698</name>
</gene>
<dbReference type="Proteomes" id="UP001168972">
    <property type="component" value="Unassembled WGS sequence"/>
</dbReference>
<feature type="coiled-coil region" evidence="3">
    <location>
        <begin position="214"/>
        <end position="248"/>
    </location>
</feature>
<reference evidence="5" key="2">
    <citation type="submission" date="2023-03" db="EMBL/GenBank/DDBJ databases">
        <authorList>
            <person name="Inwood S.N."/>
            <person name="Skelly J.G."/>
            <person name="Guhlin J."/>
            <person name="Harrop T.W.R."/>
            <person name="Goldson S.G."/>
            <person name="Dearden P.K."/>
        </authorList>
    </citation>
    <scope>NUCLEOTIDE SEQUENCE</scope>
    <source>
        <strain evidence="5">Lincoln</strain>
        <tissue evidence="5">Whole body</tissue>
    </source>
</reference>
<feature type="domain" description="Cns1/TTC4 wheel" evidence="4">
    <location>
        <begin position="265"/>
        <end position="367"/>
    </location>
</feature>
<dbReference type="GO" id="GO:0005634">
    <property type="term" value="C:nucleus"/>
    <property type="evidence" value="ECO:0007669"/>
    <property type="project" value="TreeGrafter"/>
</dbReference>
<sequence length="530" mass="62004">MTEITNDKGRGKQWTDEERLELASKLDNELDEYINNLEKKSYTEGWPEDRWQEEMEKHPFFMKQAPELGTEVSPLMEGLQQLKYGEDDNTPEELATNYKDDGNFNYKHKKYRLAILSYTEGIKTKCKDDAIRAQLYNNRAAAHYMLKNYRSSLNDSKQAMKLQADYPKAHARAANCCYHIKNYDDCIDFCHDYTTKYVEENKEISSLLIKATSARKKEQCQARLKAKREKMEEKEENLLVEAINARDLEPQIPHLAEHRVRFGPNDKLIWPVMILYPETMQTDFIQNFHEDTKFIDQLEELFDEPPQWDIGHRYTLSNLNIYFEGKNKQSIHKVDVNQTLGMILENEQFVLRGGTPSFLILITSSDAEKLSTCSPKDYFNNTANKCEPKYQWVDYSTIVLWNDKRLVRFSHSDDYVILRSIIKNEFVDLSAISINNLKNTKKSTDTLPSNPRLEVLLAEPGYYDWQPSSKDTAIPDNAIEAGYRKNKTIYLCRSKFKGVDIPGMVDRDARTCYSRLHYSHDAIYDIMIYE</sequence>
<proteinExistence type="predicted"/>
<comment type="caution">
    <text evidence="5">The sequence shown here is derived from an EMBL/GenBank/DDBJ whole genome shotgun (WGS) entry which is preliminary data.</text>
</comment>
<dbReference type="InterPro" id="IPR011990">
    <property type="entry name" value="TPR-like_helical_dom_sf"/>
</dbReference>
<reference evidence="5" key="1">
    <citation type="journal article" date="2023" name="bioRxiv">
        <title>Scaffold-level genome assemblies of two parasitoid biocontrol wasps reveal the parthenogenesis mechanism and an associated novel virus.</title>
        <authorList>
            <person name="Inwood S."/>
            <person name="Skelly J."/>
            <person name="Guhlin J."/>
            <person name="Harrop T."/>
            <person name="Goldson S."/>
            <person name="Dearden P."/>
        </authorList>
    </citation>
    <scope>NUCLEOTIDE SEQUENCE</scope>
    <source>
        <strain evidence="5">Lincoln</strain>
        <tissue evidence="5">Whole body</tissue>
    </source>
</reference>
<dbReference type="EMBL" id="JAQQBR010001831">
    <property type="protein sequence ID" value="KAK0167841.1"/>
    <property type="molecule type" value="Genomic_DNA"/>
</dbReference>
<dbReference type="InterPro" id="IPR006616">
    <property type="entry name" value="DM9_repeat"/>
</dbReference>
<name>A0AA39FE73_MICHY</name>
<accession>A0AA39FE73</accession>